<dbReference type="OrthoDB" id="20837at2"/>
<dbReference type="HOGENOM" id="CLU_028123_1_0_6"/>
<sequence length="418" mass="47591">MKKIAIVGSGISGLTCAHLLNEKHDISVFEAGNYIGGHTATQDILYQGKKWRLDTGFIVFNDRTYPNFEKLMAKIGIDRLATEMSFSVRNEDTGLEYSGSNLNGLFAQRTNLFNLKFLKLIKEILRFNKLCQSAWESKKLDDKISLGSFLDQQGFSEYFRSHYILPMGAAIWSASLHDMEAFPLYFFVRFFYNHGLLTINNRPQWYVVPNGSDSYVEPLIKGFEDKVHLNAPVSEIFRENGHIKLKTAEGDWQIFDEVILACHSDQAMSILKDLSQDEQDILGKMAYQKNEVVLHTDISMLPKKKLAWAAWNYHLNSDNERPVAVTYNMNILQNLPADAPIFCVTLNHTQSIDANKILGRFNYSHPVFNQASIDAQKNRLAICGKNNTHFAGAYWYNGFHEDGVESALDVCRRFGVSL</sequence>
<organism evidence="2 3">
    <name type="scientific">Psychromonas ingrahamii (strain DSM 17664 / CCUG 51855 / 37)</name>
    <dbReference type="NCBI Taxonomy" id="357804"/>
    <lineage>
        <taxon>Bacteria</taxon>
        <taxon>Pseudomonadati</taxon>
        <taxon>Pseudomonadota</taxon>
        <taxon>Gammaproteobacteria</taxon>
        <taxon>Alteromonadales</taxon>
        <taxon>Psychromonadaceae</taxon>
        <taxon>Psychromonas</taxon>
    </lineage>
</organism>
<dbReference type="RefSeq" id="WP_011769403.1">
    <property type="nucleotide sequence ID" value="NC_008709.1"/>
</dbReference>
<dbReference type="GO" id="GO:0016491">
    <property type="term" value="F:oxidoreductase activity"/>
    <property type="evidence" value="ECO:0007669"/>
    <property type="project" value="InterPro"/>
</dbReference>
<dbReference type="STRING" id="357804.Ping_1001"/>
<dbReference type="AlphaFoldDB" id="A1STM5"/>
<proteinExistence type="predicted"/>
<accession>A1STM5</accession>
<dbReference type="eggNOG" id="COG2907">
    <property type="taxonomic scope" value="Bacteria"/>
</dbReference>
<dbReference type="PANTHER" id="PTHR42923:SF17">
    <property type="entry name" value="AMINE OXIDASE DOMAIN-CONTAINING PROTEIN"/>
    <property type="match status" value="1"/>
</dbReference>
<dbReference type="EMBL" id="CP000510">
    <property type="protein sequence ID" value="ABM02840.1"/>
    <property type="molecule type" value="Genomic_DNA"/>
</dbReference>
<dbReference type="InterPro" id="IPR002937">
    <property type="entry name" value="Amino_oxidase"/>
</dbReference>
<gene>
    <name evidence="2" type="ordered locus">Ping_1001</name>
</gene>
<dbReference type="KEGG" id="pin:Ping_1001"/>
<dbReference type="InterPro" id="IPR050464">
    <property type="entry name" value="Zeta_carotene_desat/Oxidored"/>
</dbReference>
<feature type="domain" description="Amine oxidase" evidence="1">
    <location>
        <begin position="11"/>
        <end position="271"/>
    </location>
</feature>
<dbReference type="Pfam" id="PF01593">
    <property type="entry name" value="Amino_oxidase"/>
    <property type="match status" value="1"/>
</dbReference>
<evidence type="ECO:0000259" key="1">
    <source>
        <dbReference type="Pfam" id="PF01593"/>
    </source>
</evidence>
<dbReference type="InterPro" id="IPR036188">
    <property type="entry name" value="FAD/NAD-bd_sf"/>
</dbReference>
<evidence type="ECO:0000313" key="3">
    <source>
        <dbReference type="Proteomes" id="UP000000639"/>
    </source>
</evidence>
<dbReference type="PANTHER" id="PTHR42923">
    <property type="entry name" value="PROTOPORPHYRINOGEN OXIDASE"/>
    <property type="match status" value="1"/>
</dbReference>
<reference evidence="2 3" key="1">
    <citation type="submission" date="2007-01" db="EMBL/GenBank/DDBJ databases">
        <title>Complete sequence of Psychromonas ingrahamii 37.</title>
        <authorList>
            <consortium name="US DOE Joint Genome Institute"/>
            <person name="Copeland A."/>
            <person name="Lucas S."/>
            <person name="Lapidus A."/>
            <person name="Barry K."/>
            <person name="Detter J.C."/>
            <person name="Glavina del Rio T."/>
            <person name="Hammon N."/>
            <person name="Israni S."/>
            <person name="Dalin E."/>
            <person name="Tice H."/>
            <person name="Pitluck S."/>
            <person name="Thompson L.S."/>
            <person name="Brettin T."/>
            <person name="Bruce D."/>
            <person name="Han C."/>
            <person name="Tapia R."/>
            <person name="Schmutz J."/>
            <person name="Larimer F."/>
            <person name="Land M."/>
            <person name="Hauser L."/>
            <person name="Kyrpides N."/>
            <person name="Ivanova N."/>
            <person name="Staley J."/>
            <person name="Richardson P."/>
        </authorList>
    </citation>
    <scope>NUCLEOTIDE SEQUENCE [LARGE SCALE GENOMIC DNA]</scope>
    <source>
        <strain evidence="2 3">37</strain>
    </source>
</reference>
<protein>
    <submittedName>
        <fullName evidence="2">Amine oxidase</fullName>
    </submittedName>
</protein>
<dbReference type="Gene3D" id="3.50.50.60">
    <property type="entry name" value="FAD/NAD(P)-binding domain"/>
    <property type="match status" value="1"/>
</dbReference>
<keyword evidence="3" id="KW-1185">Reference proteome</keyword>
<name>A1STM5_PSYIN</name>
<dbReference type="SUPFAM" id="SSF51905">
    <property type="entry name" value="FAD/NAD(P)-binding domain"/>
    <property type="match status" value="1"/>
</dbReference>
<dbReference type="Proteomes" id="UP000000639">
    <property type="component" value="Chromosome"/>
</dbReference>
<evidence type="ECO:0000313" key="2">
    <source>
        <dbReference type="EMBL" id="ABM02840.1"/>
    </source>
</evidence>